<evidence type="ECO:0000313" key="2">
    <source>
        <dbReference type="Proteomes" id="UP000004935"/>
    </source>
</evidence>
<dbReference type="Proteomes" id="UP000004935">
    <property type="component" value="Unassembled WGS sequence"/>
</dbReference>
<dbReference type="EMBL" id="ABAX03000024">
    <property type="protein sequence ID" value="EDR96545.1"/>
    <property type="molecule type" value="Genomic_DNA"/>
</dbReference>
<reference evidence="1" key="1">
    <citation type="submission" date="2007-11" db="EMBL/GenBank/DDBJ databases">
        <authorList>
            <person name="Fulton L."/>
            <person name="Clifton S."/>
            <person name="Fulton B."/>
            <person name="Xu J."/>
            <person name="Minx P."/>
            <person name="Pepin K.H."/>
            <person name="Johnson M."/>
            <person name="Thiruvilangam P."/>
            <person name="Bhonagiri V."/>
            <person name="Nash W.E."/>
            <person name="Mardis E.R."/>
            <person name="Wilson R.K."/>
        </authorList>
    </citation>
    <scope>NUCLEOTIDE SEQUENCE [LARGE SCALE GENOMIC DNA]</scope>
    <source>
        <strain evidence="1">DSM 14662</strain>
    </source>
</reference>
<reference evidence="1" key="2">
    <citation type="submission" date="2013-11" db="EMBL/GenBank/DDBJ databases">
        <title>Draft genome sequence of Anaerostipes caccae (DSM 14662).</title>
        <authorList>
            <person name="Sudarsanam P."/>
            <person name="Ley R."/>
            <person name="Guruge J."/>
            <person name="Turnbaugh P.J."/>
            <person name="Mahowald M."/>
            <person name="Liep D."/>
            <person name="Gordon J."/>
        </authorList>
    </citation>
    <scope>NUCLEOTIDE SEQUENCE</scope>
    <source>
        <strain evidence="1">DSM 14662</strain>
    </source>
</reference>
<accession>B0MGT1</accession>
<name>B0MGT1_ANACD</name>
<proteinExistence type="predicted"/>
<evidence type="ECO:0000313" key="1">
    <source>
        <dbReference type="EMBL" id="EDR96545.1"/>
    </source>
</evidence>
<gene>
    <name evidence="1" type="ORF">ANACAC_03168</name>
</gene>
<dbReference type="AlphaFoldDB" id="B0MGT1"/>
<dbReference type="STRING" id="411490.ANACAC_03168"/>
<sequence>MVFSFSTNVAYIFEECNLTILISALRSLQLTTTKKKDGLCRPSAYIILRPFSS</sequence>
<organism evidence="1 2">
    <name type="scientific">Anaerostipes caccae (strain DSM 14662 / CCUG 47493 / JCM 13470 / NCIMB 13811 / L1-92)</name>
    <dbReference type="NCBI Taxonomy" id="411490"/>
    <lineage>
        <taxon>Bacteria</taxon>
        <taxon>Bacillati</taxon>
        <taxon>Bacillota</taxon>
        <taxon>Clostridia</taxon>
        <taxon>Lachnospirales</taxon>
        <taxon>Lachnospiraceae</taxon>
        <taxon>Anaerostipes</taxon>
    </lineage>
</organism>
<protein>
    <submittedName>
        <fullName evidence="1">Uncharacterized protein</fullName>
    </submittedName>
</protein>
<keyword evidence="2" id="KW-1185">Reference proteome</keyword>
<comment type="caution">
    <text evidence="1">The sequence shown here is derived from an EMBL/GenBank/DDBJ whole genome shotgun (WGS) entry which is preliminary data.</text>
</comment>
<dbReference type="HOGENOM" id="CLU_3057876_0_0_9"/>